<dbReference type="GO" id="GO:0006816">
    <property type="term" value="P:calcium ion transport"/>
    <property type="evidence" value="ECO:0007669"/>
    <property type="project" value="TreeGrafter"/>
</dbReference>
<keyword evidence="4" id="KW-1133">Transmembrane helix</keyword>
<keyword evidence="2" id="KW-0812">Transmembrane</keyword>
<sequence>MCLSIPKRGRRFCCKRRRRRRRKKCKHHKKLQSASASAFVAKVLEATAHLRVEEKLRSIEIVIEKSDNVLVIEKGVKTHLDAIVDPPEATEDESIRYYWYLGSSTPTLSQNPYIPFYFTEQGRRSLVVRAENSVSSVTSPEVQALVVERISGSRFAPHSDVHVGRSHMYKVLLDHGSEVHYTWDFGDGSQAKASHKPFIIHRYEKSGTYLLLVNMTTPLRDCVTVTSEVFVLEEDGSCDTPIVSKFFPDVNSQSTREATRCPQSKSHLV</sequence>
<dbReference type="Pfam" id="PF00801">
    <property type="entry name" value="PKD"/>
    <property type="match status" value="1"/>
</dbReference>
<evidence type="ECO:0000256" key="2">
    <source>
        <dbReference type="ARBA" id="ARBA00022692"/>
    </source>
</evidence>
<dbReference type="SUPFAM" id="SSF49299">
    <property type="entry name" value="PKD domain"/>
    <property type="match status" value="1"/>
</dbReference>
<dbReference type="GO" id="GO:0005261">
    <property type="term" value="F:monoatomic cation channel activity"/>
    <property type="evidence" value="ECO:0007669"/>
    <property type="project" value="TreeGrafter"/>
</dbReference>
<dbReference type="SMART" id="SM00089">
    <property type="entry name" value="PKD"/>
    <property type="match status" value="1"/>
</dbReference>
<dbReference type="AlphaFoldDB" id="A0AAN8WCV1"/>
<evidence type="ECO:0000256" key="3">
    <source>
        <dbReference type="ARBA" id="ARBA00022737"/>
    </source>
</evidence>
<dbReference type="InterPro" id="IPR013783">
    <property type="entry name" value="Ig-like_fold"/>
</dbReference>
<keyword evidence="3" id="KW-0677">Repeat</keyword>
<evidence type="ECO:0000256" key="1">
    <source>
        <dbReference type="ARBA" id="ARBA00004141"/>
    </source>
</evidence>
<keyword evidence="5" id="KW-0472">Membrane</keyword>
<accession>A0AAN8WCV1</accession>
<dbReference type="CDD" id="cd00146">
    <property type="entry name" value="PKD"/>
    <property type="match status" value="1"/>
</dbReference>
<dbReference type="InterPro" id="IPR000601">
    <property type="entry name" value="PKD_dom"/>
</dbReference>
<gene>
    <name evidence="7" type="ORF">SK128_018853</name>
</gene>
<dbReference type="InterPro" id="IPR035986">
    <property type="entry name" value="PKD_dom_sf"/>
</dbReference>
<organism evidence="7 8">
    <name type="scientific">Halocaridina rubra</name>
    <name type="common">Hawaiian red shrimp</name>
    <dbReference type="NCBI Taxonomy" id="373956"/>
    <lineage>
        <taxon>Eukaryota</taxon>
        <taxon>Metazoa</taxon>
        <taxon>Ecdysozoa</taxon>
        <taxon>Arthropoda</taxon>
        <taxon>Crustacea</taxon>
        <taxon>Multicrustacea</taxon>
        <taxon>Malacostraca</taxon>
        <taxon>Eumalacostraca</taxon>
        <taxon>Eucarida</taxon>
        <taxon>Decapoda</taxon>
        <taxon>Pleocyemata</taxon>
        <taxon>Caridea</taxon>
        <taxon>Atyoidea</taxon>
        <taxon>Atyidae</taxon>
        <taxon>Halocaridina</taxon>
    </lineage>
</organism>
<name>A0AAN8WCV1_HALRR</name>
<reference evidence="7 8" key="1">
    <citation type="submission" date="2023-11" db="EMBL/GenBank/DDBJ databases">
        <title>Halocaridina rubra genome assembly.</title>
        <authorList>
            <person name="Smith C."/>
        </authorList>
    </citation>
    <scope>NUCLEOTIDE SEQUENCE [LARGE SCALE GENOMIC DNA]</scope>
    <source>
        <strain evidence="7">EP-1</strain>
        <tissue evidence="7">Whole</tissue>
    </source>
</reference>
<dbReference type="Gene3D" id="2.60.40.10">
    <property type="entry name" value="Immunoglobulins"/>
    <property type="match status" value="1"/>
</dbReference>
<dbReference type="PANTHER" id="PTHR46730">
    <property type="entry name" value="POLYCYSTIN-1"/>
    <property type="match status" value="1"/>
</dbReference>
<dbReference type="InterPro" id="IPR022409">
    <property type="entry name" value="PKD/Chitinase_dom"/>
</dbReference>
<evidence type="ECO:0000313" key="7">
    <source>
        <dbReference type="EMBL" id="KAK7047961.1"/>
    </source>
</evidence>
<keyword evidence="8" id="KW-1185">Reference proteome</keyword>
<evidence type="ECO:0000259" key="6">
    <source>
        <dbReference type="PROSITE" id="PS50093"/>
    </source>
</evidence>
<feature type="domain" description="PKD" evidence="6">
    <location>
        <begin position="176"/>
        <end position="238"/>
    </location>
</feature>
<evidence type="ECO:0000313" key="8">
    <source>
        <dbReference type="Proteomes" id="UP001381693"/>
    </source>
</evidence>
<evidence type="ECO:0000256" key="5">
    <source>
        <dbReference type="ARBA" id="ARBA00023136"/>
    </source>
</evidence>
<dbReference type="GO" id="GO:0005886">
    <property type="term" value="C:plasma membrane"/>
    <property type="evidence" value="ECO:0007669"/>
    <property type="project" value="TreeGrafter"/>
</dbReference>
<dbReference type="PANTHER" id="PTHR46730:SF4">
    <property type="entry name" value="POLYCYSTIC KIDNEY DISEASE PROTEIN 1-LIKE 1"/>
    <property type="match status" value="1"/>
</dbReference>
<comment type="subcellular location">
    <subcellularLocation>
        <location evidence="1">Membrane</location>
        <topology evidence="1">Multi-pass membrane protein</topology>
    </subcellularLocation>
</comment>
<proteinExistence type="predicted"/>
<evidence type="ECO:0000256" key="4">
    <source>
        <dbReference type="ARBA" id="ARBA00022989"/>
    </source>
</evidence>
<dbReference type="Proteomes" id="UP001381693">
    <property type="component" value="Unassembled WGS sequence"/>
</dbReference>
<dbReference type="PROSITE" id="PS50093">
    <property type="entry name" value="PKD"/>
    <property type="match status" value="1"/>
</dbReference>
<comment type="caution">
    <text evidence="7">The sequence shown here is derived from an EMBL/GenBank/DDBJ whole genome shotgun (WGS) entry which is preliminary data.</text>
</comment>
<protein>
    <recommendedName>
        <fullName evidence="6">PKD domain-containing protein</fullName>
    </recommendedName>
</protein>
<dbReference type="EMBL" id="JAXCGZ010021568">
    <property type="protein sequence ID" value="KAK7047961.1"/>
    <property type="molecule type" value="Genomic_DNA"/>
</dbReference>